<dbReference type="InterPro" id="IPR027417">
    <property type="entry name" value="P-loop_NTPase"/>
</dbReference>
<evidence type="ECO:0000313" key="12">
    <source>
        <dbReference type="Proteomes" id="UP001165122"/>
    </source>
</evidence>
<protein>
    <submittedName>
        <fullName evidence="11">Uncharacterized protein</fullName>
    </submittedName>
</protein>
<feature type="region of interest" description="Disordered" evidence="8">
    <location>
        <begin position="1"/>
        <end position="58"/>
    </location>
</feature>
<keyword evidence="5" id="KW-0342">GTP-binding</keyword>
<dbReference type="Gene3D" id="3.90.1430.10">
    <property type="entry name" value="Yeast translation eEF2 (G' domain)"/>
    <property type="match status" value="1"/>
</dbReference>
<evidence type="ECO:0000256" key="6">
    <source>
        <dbReference type="ARBA" id="ARBA00023187"/>
    </source>
</evidence>
<dbReference type="InterPro" id="IPR000795">
    <property type="entry name" value="T_Tr_GTP-bd_dom"/>
</dbReference>
<accession>A0A9W7C8S9</accession>
<dbReference type="SUPFAM" id="SSF52540">
    <property type="entry name" value="P-loop containing nucleoside triphosphate hydrolases"/>
    <property type="match status" value="1"/>
</dbReference>
<dbReference type="InterPro" id="IPR014721">
    <property type="entry name" value="Ribsml_uS5_D2-typ_fold_subgr"/>
</dbReference>
<dbReference type="SMART" id="SM00889">
    <property type="entry name" value="EFG_IV"/>
    <property type="match status" value="1"/>
</dbReference>
<evidence type="ECO:0000256" key="8">
    <source>
        <dbReference type="SAM" id="MobiDB-lite"/>
    </source>
</evidence>
<dbReference type="SUPFAM" id="SSF50447">
    <property type="entry name" value="Translation proteins"/>
    <property type="match status" value="1"/>
</dbReference>
<dbReference type="PRINTS" id="PR00315">
    <property type="entry name" value="ELONGATNFCT"/>
</dbReference>
<dbReference type="InterPro" id="IPR000640">
    <property type="entry name" value="EFG_V-like"/>
</dbReference>
<dbReference type="Pfam" id="PF16004">
    <property type="entry name" value="EFTUD2"/>
    <property type="match status" value="1"/>
</dbReference>
<evidence type="ECO:0000256" key="3">
    <source>
        <dbReference type="ARBA" id="ARBA00022664"/>
    </source>
</evidence>
<dbReference type="Pfam" id="PF03764">
    <property type="entry name" value="EFG_IV"/>
    <property type="match status" value="1"/>
</dbReference>
<comment type="caution">
    <text evidence="11">The sequence shown here is derived from an EMBL/GenBank/DDBJ whole genome shotgun (WGS) entry which is preliminary data.</text>
</comment>
<dbReference type="GO" id="GO:0009507">
    <property type="term" value="C:chloroplast"/>
    <property type="evidence" value="ECO:0007669"/>
    <property type="project" value="UniProtKB-SubCell"/>
</dbReference>
<feature type="domain" description="Translation elongation factor EFG/EF2" evidence="10">
    <location>
        <begin position="706"/>
        <end position="827"/>
    </location>
</feature>
<evidence type="ECO:0000256" key="5">
    <source>
        <dbReference type="ARBA" id="ARBA00023134"/>
    </source>
</evidence>
<dbReference type="GO" id="GO:0005829">
    <property type="term" value="C:cytosol"/>
    <property type="evidence" value="ECO:0007669"/>
    <property type="project" value="TreeGrafter"/>
</dbReference>
<keyword evidence="6" id="KW-0508">mRNA splicing</keyword>
<keyword evidence="3" id="KW-0507">mRNA processing</keyword>
<sequence length="966" mass="106602">MSDADLYDEFGNYIGPESDSSDSEPEETNASPQDDVSVDDQSREDPNAMDYENTDQNFVDGENTDIVLHEDKQHYPTASDVYGEGVFTNVIDEDSQALEEPVLKREGKKVFYVEGKGLEFKTGTEFTVGLMGNGELGRTVAIIGNLHSGKTSVLDCILSDAVNPSDTKIERYSDTLKSEIARNMSIKMSPINVTSQSMDGKSRNVSWIDCPGHCQFFDETVGGVRGSDAVVVVLDCLEGLVGGGEMGISEAIKEGVDIILCLNKLDRLITELHLPPSDCYYKLLHTIDTFNTYLRSKNPSAKLCTPERGNVIFGSSECGFFFTLESFCNKLGVEGWDRKDLSKRMWGNAYFDPTSRTFKKSTKDCPKGVQRTFIEFILEPIYKVFGACLGSEVKDLQKVLREVGVMGVSKKDMKGNVKTVLKKVFQEFLGAGPWVDAVFDHVQDKTVDKLTRNWNGNTNGAVMESVKSGGDALLCEAFKCLSDGTDGFLTLVRVYGGALKVGDTVKVLGEDWNEDDDEDVAFAQITGLYLPHGRFRTSVNTVTAGNCCLVKGIDGSITKTATIVDTKTDVEELATFAPLNYYIAGGESTVKLAVEPLNPSELPKLVSGLRKVCKSYGMARTKVEESGEHVVIGVGEIYLDCVMHDLRHMFSDIEIKVADPVVTFMETVVETSSVKCFASTPNKKNKITVITEPLEDPIAMKIERGEVKIDEWTGKQTGDYFEKMFGWDKLSARSVWCFGPTERGANLLMDDTLPSEVDKKTLTSVKPSLCQGFKWATREGPLCEEPVRGTKVKILDAELAQQPIMRGGGQIIPTTRRAVYSSFLTATPKLMEPIYRLEVQCPSDVCSSVFPLLQKRRGHVVKEDPKAGATFSTIKAYIPVIESFGFETDLRSFTQGQAMVTSVLDHYALVPGNPLDSSIVLHPLEPSPTLHLAREFLVKTRRRKGLSDDVSVFKYFDEGVRESLAE</sequence>
<dbReference type="EMBL" id="BRXW01000071">
    <property type="protein sequence ID" value="GMI04263.1"/>
    <property type="molecule type" value="Genomic_DNA"/>
</dbReference>
<dbReference type="GO" id="GO:0003924">
    <property type="term" value="F:GTPase activity"/>
    <property type="evidence" value="ECO:0007669"/>
    <property type="project" value="InterPro"/>
</dbReference>
<dbReference type="Gene3D" id="2.40.30.10">
    <property type="entry name" value="Translation factors"/>
    <property type="match status" value="1"/>
</dbReference>
<dbReference type="InterPro" id="IPR031950">
    <property type="entry name" value="EFTUD2_N"/>
</dbReference>
<reference evidence="12" key="1">
    <citation type="journal article" date="2023" name="Commun. Biol.">
        <title>Genome analysis of Parmales, the sister group of diatoms, reveals the evolutionary specialization of diatoms from phago-mixotrophs to photoautotrophs.</title>
        <authorList>
            <person name="Ban H."/>
            <person name="Sato S."/>
            <person name="Yoshikawa S."/>
            <person name="Yamada K."/>
            <person name="Nakamura Y."/>
            <person name="Ichinomiya M."/>
            <person name="Sato N."/>
            <person name="Blanc-Mathieu R."/>
            <person name="Endo H."/>
            <person name="Kuwata A."/>
            <person name="Ogata H."/>
        </authorList>
    </citation>
    <scope>NUCLEOTIDE SEQUENCE [LARGE SCALE GENOMIC DNA]</scope>
    <source>
        <strain evidence="12">NIES 3700</strain>
    </source>
</reference>
<dbReference type="PANTHER" id="PTHR42908">
    <property type="entry name" value="TRANSLATION ELONGATION FACTOR-RELATED"/>
    <property type="match status" value="1"/>
</dbReference>
<feature type="domain" description="Elongation factor EFG" evidence="9">
    <location>
        <begin position="829"/>
        <end position="918"/>
    </location>
</feature>
<dbReference type="SMART" id="SM00838">
    <property type="entry name" value="EFG_C"/>
    <property type="match status" value="1"/>
</dbReference>
<dbReference type="FunFam" id="3.30.70.870:FF:000002">
    <property type="entry name" value="Translation elongation factor 2"/>
    <property type="match status" value="1"/>
</dbReference>
<dbReference type="PANTHER" id="PTHR42908:SF6">
    <property type="entry name" value="116 KDA U5 SMALL NUCLEAR RIBONUCLEOPROTEIN COMPONENT"/>
    <property type="match status" value="1"/>
</dbReference>
<evidence type="ECO:0000256" key="4">
    <source>
        <dbReference type="ARBA" id="ARBA00022741"/>
    </source>
</evidence>
<dbReference type="InterPro" id="IPR004161">
    <property type="entry name" value="EFTu-like_2"/>
</dbReference>
<keyword evidence="4" id="KW-0547">Nucleotide-binding</keyword>
<dbReference type="GO" id="GO:0005525">
    <property type="term" value="F:GTP binding"/>
    <property type="evidence" value="ECO:0007669"/>
    <property type="project" value="UniProtKB-KW"/>
</dbReference>
<dbReference type="SUPFAM" id="SSF54980">
    <property type="entry name" value="EF-G C-terminal domain-like"/>
    <property type="match status" value="2"/>
</dbReference>
<evidence type="ECO:0000256" key="7">
    <source>
        <dbReference type="ARBA" id="ARBA00023242"/>
    </source>
</evidence>
<dbReference type="GO" id="GO:0030623">
    <property type="term" value="F:U5 snRNA binding"/>
    <property type="evidence" value="ECO:0007669"/>
    <property type="project" value="TreeGrafter"/>
</dbReference>
<dbReference type="InterPro" id="IPR005517">
    <property type="entry name" value="Transl_elong_EFG/EF2_IV"/>
</dbReference>
<dbReference type="InterPro" id="IPR009000">
    <property type="entry name" value="Transl_B-barrel_sf"/>
</dbReference>
<evidence type="ECO:0000256" key="2">
    <source>
        <dbReference type="ARBA" id="ARBA00004229"/>
    </source>
</evidence>
<dbReference type="InterPro" id="IPR035647">
    <property type="entry name" value="EFG_III/V"/>
</dbReference>
<dbReference type="InterPro" id="IPR020568">
    <property type="entry name" value="Ribosomal_Su5_D2-typ_SF"/>
</dbReference>
<evidence type="ECO:0000313" key="11">
    <source>
        <dbReference type="EMBL" id="GMI04263.1"/>
    </source>
</evidence>
<dbReference type="Pfam" id="PF03144">
    <property type="entry name" value="GTP_EFTU_D2"/>
    <property type="match status" value="1"/>
</dbReference>
<dbReference type="SUPFAM" id="SSF54211">
    <property type="entry name" value="Ribosomal protein S5 domain 2-like"/>
    <property type="match status" value="1"/>
</dbReference>
<evidence type="ECO:0000259" key="10">
    <source>
        <dbReference type="SMART" id="SM00889"/>
    </source>
</evidence>
<organism evidence="11 12">
    <name type="scientific">Triparma laevis f. longispina</name>
    <dbReference type="NCBI Taxonomy" id="1714387"/>
    <lineage>
        <taxon>Eukaryota</taxon>
        <taxon>Sar</taxon>
        <taxon>Stramenopiles</taxon>
        <taxon>Ochrophyta</taxon>
        <taxon>Bolidophyceae</taxon>
        <taxon>Parmales</taxon>
        <taxon>Triparmaceae</taxon>
        <taxon>Triparma</taxon>
    </lineage>
</organism>
<dbReference type="FunFam" id="3.30.70.240:FF:000004">
    <property type="entry name" value="116 kDa U5 small nuclear ribonucleoprotein"/>
    <property type="match status" value="1"/>
</dbReference>
<dbReference type="GO" id="GO:0046540">
    <property type="term" value="C:U4/U6 x U5 tri-snRNP complex"/>
    <property type="evidence" value="ECO:0007669"/>
    <property type="project" value="TreeGrafter"/>
</dbReference>
<dbReference type="Gene3D" id="3.40.50.300">
    <property type="entry name" value="P-loop containing nucleotide triphosphate hydrolases"/>
    <property type="match status" value="1"/>
</dbReference>
<keyword evidence="7" id="KW-0539">Nucleus</keyword>
<keyword evidence="12" id="KW-1185">Reference proteome</keyword>
<dbReference type="CDD" id="cd01683">
    <property type="entry name" value="EF2_IV_snRNP"/>
    <property type="match status" value="1"/>
</dbReference>
<dbReference type="Gene3D" id="3.30.70.240">
    <property type="match status" value="1"/>
</dbReference>
<dbReference type="OrthoDB" id="364892at2759"/>
<dbReference type="Proteomes" id="UP001165122">
    <property type="component" value="Unassembled WGS sequence"/>
</dbReference>
<evidence type="ECO:0000256" key="1">
    <source>
        <dbReference type="ARBA" id="ARBA00004123"/>
    </source>
</evidence>
<dbReference type="Gene3D" id="3.30.230.10">
    <property type="match status" value="1"/>
</dbReference>
<dbReference type="Pfam" id="PF00009">
    <property type="entry name" value="GTP_EFTU"/>
    <property type="match status" value="1"/>
</dbReference>
<dbReference type="GO" id="GO:0000398">
    <property type="term" value="P:mRNA splicing, via spliceosome"/>
    <property type="evidence" value="ECO:0007669"/>
    <property type="project" value="TreeGrafter"/>
</dbReference>
<proteinExistence type="predicted"/>
<dbReference type="Pfam" id="PF00679">
    <property type="entry name" value="EFG_C"/>
    <property type="match status" value="1"/>
</dbReference>
<name>A0A9W7C8S9_9STRA</name>
<evidence type="ECO:0000259" key="9">
    <source>
        <dbReference type="SMART" id="SM00838"/>
    </source>
</evidence>
<gene>
    <name evidence="11" type="ORF">TrLO_g11511</name>
</gene>
<dbReference type="AlphaFoldDB" id="A0A9W7C8S9"/>
<comment type="subcellular location">
    <subcellularLocation>
        <location evidence="1">Nucleus</location>
    </subcellularLocation>
    <subcellularLocation>
        <location evidence="2">Plastid</location>
        <location evidence="2">Chloroplast</location>
    </subcellularLocation>
</comment>
<dbReference type="GO" id="GO:0071007">
    <property type="term" value="C:U2-type catalytic step 2 spliceosome"/>
    <property type="evidence" value="ECO:0007669"/>
    <property type="project" value="TreeGrafter"/>
</dbReference>
<dbReference type="Gene3D" id="3.30.70.870">
    <property type="entry name" value="Elongation Factor G (Translational Gtpase), domain 3"/>
    <property type="match status" value="1"/>
</dbReference>
<dbReference type="CDD" id="cd04096">
    <property type="entry name" value="eEF2_snRNP_like_C"/>
    <property type="match status" value="1"/>
</dbReference>
<dbReference type="FunFam" id="3.30.230.10:FF:000009">
    <property type="entry name" value="116 kDa U5 small nuclear ribonucleoprotein component"/>
    <property type="match status" value="1"/>
</dbReference>